<comment type="caution">
    <text evidence="15">The sequence shown here is derived from an EMBL/GenBank/DDBJ whole genome shotgun (WGS) entry which is preliminary data.</text>
</comment>
<comment type="catalytic activity">
    <reaction evidence="13 14">
        <text>a very-long-chain (3R)-3-hydroxyacyl-CoA = a very-long-chain (2E)-enoyl-CoA + H2O</text>
        <dbReference type="Rhea" id="RHEA:45812"/>
        <dbReference type="ChEBI" id="CHEBI:15377"/>
        <dbReference type="ChEBI" id="CHEBI:83728"/>
        <dbReference type="ChEBI" id="CHEBI:85440"/>
        <dbReference type="EC" id="4.2.1.134"/>
    </reaction>
</comment>
<dbReference type="GO" id="GO:0030497">
    <property type="term" value="P:fatty acid elongation"/>
    <property type="evidence" value="ECO:0007669"/>
    <property type="project" value="TreeGrafter"/>
</dbReference>
<accession>A0A6A4P5N8</accession>
<evidence type="ECO:0000256" key="8">
    <source>
        <dbReference type="ARBA" id="ARBA00022989"/>
    </source>
</evidence>
<comment type="subcellular location">
    <subcellularLocation>
        <location evidence="14">Endoplasmic reticulum membrane</location>
        <topology evidence="14">Multi-pass membrane protein</topology>
    </subcellularLocation>
    <subcellularLocation>
        <location evidence="1">Membrane</location>
        <topology evidence="1">Multi-pass membrane protein</topology>
    </subcellularLocation>
</comment>
<comment type="pathway">
    <text evidence="2 14">Lipid metabolism; fatty acid biosynthesis.</text>
</comment>
<keyword evidence="12 14" id="KW-0456">Lyase</keyword>
<evidence type="ECO:0000256" key="9">
    <source>
        <dbReference type="ARBA" id="ARBA00023098"/>
    </source>
</evidence>
<sequence length="55" mass="5991">MGSGLVRSPVSATLPQISSRLYLTWGILWSFPETQSHVLVSSLLISWSITEASLS</sequence>
<dbReference type="UniPathway" id="UPA00094"/>
<keyword evidence="14" id="KW-0256">Endoplasmic reticulum</keyword>
<keyword evidence="16" id="KW-1185">Reference proteome</keyword>
<comment type="similarity">
    <text evidence="3 14">Belongs to the very long-chain fatty acids dehydratase HACD family.</text>
</comment>
<evidence type="ECO:0000313" key="15">
    <source>
        <dbReference type="EMBL" id="KAE9596970.1"/>
    </source>
</evidence>
<dbReference type="PANTHER" id="PTHR11035">
    <property type="entry name" value="VERY-LONG-CHAIN (3R)-3-HYDROXYACYL-COA DEHYDRATASE"/>
    <property type="match status" value="1"/>
</dbReference>
<dbReference type="InterPro" id="IPR007482">
    <property type="entry name" value="Tyr_Pase-like_PTPLA"/>
</dbReference>
<keyword evidence="6" id="KW-0812">Transmembrane</keyword>
<gene>
    <name evidence="15" type="ORF">Lalb_Chr16g0381641</name>
</gene>
<dbReference type="AlphaFoldDB" id="A0A6A4P5N8"/>
<comment type="function">
    <text evidence="14">Catalyzes the third of the four reactions of the long-chain fatty acids elongation cycle. This endoplasmic reticulum-bound enzymatic process, allows the addition of two carbons to the chain of long- and very long-chain fatty acids/VLCFAs per cycle. This enzyme catalyzes the dehydration of the 3-hydroxyacyl-CoA intermediate into trans-2,3-enoyl-CoA, within each cycle of fatty acid elongation. Thereby, it participates to the production of VLCFAs of different chain lengths that are involved in multiple biological processes as precursors of membrane lipids and lipid mediators.</text>
</comment>
<evidence type="ECO:0000256" key="10">
    <source>
        <dbReference type="ARBA" id="ARBA00023136"/>
    </source>
</evidence>
<keyword evidence="10 14" id="KW-0472">Membrane</keyword>
<evidence type="ECO:0000256" key="2">
    <source>
        <dbReference type="ARBA" id="ARBA00005194"/>
    </source>
</evidence>
<dbReference type="Pfam" id="PF04387">
    <property type="entry name" value="PTPLA"/>
    <property type="match status" value="1"/>
</dbReference>
<evidence type="ECO:0000256" key="6">
    <source>
        <dbReference type="ARBA" id="ARBA00022692"/>
    </source>
</evidence>
<evidence type="ECO:0000256" key="1">
    <source>
        <dbReference type="ARBA" id="ARBA00004141"/>
    </source>
</evidence>
<evidence type="ECO:0000256" key="14">
    <source>
        <dbReference type="RuleBase" id="RU363109"/>
    </source>
</evidence>
<evidence type="ECO:0000256" key="13">
    <source>
        <dbReference type="ARBA" id="ARBA00036671"/>
    </source>
</evidence>
<proteinExistence type="inferred from homology"/>
<evidence type="ECO:0000256" key="7">
    <source>
        <dbReference type="ARBA" id="ARBA00022832"/>
    </source>
</evidence>
<dbReference type="GO" id="GO:0102158">
    <property type="term" value="F:very-long-chain (3R)-3-hydroxyacyl-CoA dehydratase activity"/>
    <property type="evidence" value="ECO:0007669"/>
    <property type="project" value="UniProtKB-EC"/>
</dbReference>
<keyword evidence="5 14" id="KW-0444">Lipid biosynthesis</keyword>
<keyword evidence="7 14" id="KW-0276">Fatty acid metabolism</keyword>
<dbReference type="PANTHER" id="PTHR11035:SF3">
    <property type="entry name" value="VERY-LONG-CHAIN (3R)-3-HYDROXYACYL-COA DEHYDRATASE"/>
    <property type="match status" value="1"/>
</dbReference>
<dbReference type="GO" id="GO:0042761">
    <property type="term" value="P:very long-chain fatty acid biosynthetic process"/>
    <property type="evidence" value="ECO:0007669"/>
    <property type="project" value="TreeGrafter"/>
</dbReference>
<keyword evidence="11 14" id="KW-0275">Fatty acid biosynthesis</keyword>
<protein>
    <recommendedName>
        <fullName evidence="4 14">Very-long-chain (3R)-3-hydroxyacyl-CoA dehydratase</fullName>
        <ecNumber evidence="4 14">4.2.1.134</ecNumber>
    </recommendedName>
</protein>
<evidence type="ECO:0000256" key="4">
    <source>
        <dbReference type="ARBA" id="ARBA00013122"/>
    </source>
</evidence>
<dbReference type="EC" id="4.2.1.134" evidence="4 14"/>
<dbReference type="Proteomes" id="UP000447434">
    <property type="component" value="Chromosome 16"/>
</dbReference>
<dbReference type="OrthoDB" id="1933974at2759"/>
<dbReference type="EMBL" id="WOCE01000016">
    <property type="protein sequence ID" value="KAE9596970.1"/>
    <property type="molecule type" value="Genomic_DNA"/>
</dbReference>
<evidence type="ECO:0000256" key="3">
    <source>
        <dbReference type="ARBA" id="ARBA00007811"/>
    </source>
</evidence>
<keyword evidence="8" id="KW-1133">Transmembrane helix</keyword>
<evidence type="ECO:0000313" key="16">
    <source>
        <dbReference type="Proteomes" id="UP000447434"/>
    </source>
</evidence>
<dbReference type="GO" id="GO:0005789">
    <property type="term" value="C:endoplasmic reticulum membrane"/>
    <property type="evidence" value="ECO:0007669"/>
    <property type="project" value="UniProtKB-SubCell"/>
</dbReference>
<dbReference type="GO" id="GO:0030148">
    <property type="term" value="P:sphingolipid biosynthetic process"/>
    <property type="evidence" value="ECO:0007669"/>
    <property type="project" value="TreeGrafter"/>
</dbReference>
<evidence type="ECO:0000256" key="5">
    <source>
        <dbReference type="ARBA" id="ARBA00022516"/>
    </source>
</evidence>
<reference evidence="16" key="1">
    <citation type="journal article" date="2020" name="Nat. Commun.">
        <title>Genome sequence of the cluster root forming white lupin.</title>
        <authorList>
            <person name="Hufnagel B."/>
            <person name="Marques A."/>
            <person name="Soriano A."/>
            <person name="Marques L."/>
            <person name="Divol F."/>
            <person name="Doumas P."/>
            <person name="Sallet E."/>
            <person name="Mancinotti D."/>
            <person name="Carrere S."/>
            <person name="Marande W."/>
            <person name="Arribat S."/>
            <person name="Keller J."/>
            <person name="Huneau C."/>
            <person name="Blein T."/>
            <person name="Aime D."/>
            <person name="Laguerre M."/>
            <person name="Taylor J."/>
            <person name="Schubert V."/>
            <person name="Nelson M."/>
            <person name="Geu-Flores F."/>
            <person name="Crespi M."/>
            <person name="Gallardo-Guerrero K."/>
            <person name="Delaux P.-M."/>
            <person name="Salse J."/>
            <person name="Berges H."/>
            <person name="Guyot R."/>
            <person name="Gouzy J."/>
            <person name="Peret B."/>
        </authorList>
    </citation>
    <scope>NUCLEOTIDE SEQUENCE [LARGE SCALE GENOMIC DNA]</scope>
    <source>
        <strain evidence="16">cv. Amiga</strain>
    </source>
</reference>
<name>A0A6A4P5N8_LUPAL</name>
<organism evidence="15 16">
    <name type="scientific">Lupinus albus</name>
    <name type="common">White lupine</name>
    <name type="synonym">Lupinus termis</name>
    <dbReference type="NCBI Taxonomy" id="3870"/>
    <lineage>
        <taxon>Eukaryota</taxon>
        <taxon>Viridiplantae</taxon>
        <taxon>Streptophyta</taxon>
        <taxon>Embryophyta</taxon>
        <taxon>Tracheophyta</taxon>
        <taxon>Spermatophyta</taxon>
        <taxon>Magnoliopsida</taxon>
        <taxon>eudicotyledons</taxon>
        <taxon>Gunneridae</taxon>
        <taxon>Pentapetalae</taxon>
        <taxon>rosids</taxon>
        <taxon>fabids</taxon>
        <taxon>Fabales</taxon>
        <taxon>Fabaceae</taxon>
        <taxon>Papilionoideae</taxon>
        <taxon>50 kb inversion clade</taxon>
        <taxon>genistoids sensu lato</taxon>
        <taxon>core genistoids</taxon>
        <taxon>Genisteae</taxon>
        <taxon>Lupinus</taxon>
    </lineage>
</organism>
<evidence type="ECO:0000256" key="12">
    <source>
        <dbReference type="ARBA" id="ARBA00023239"/>
    </source>
</evidence>
<evidence type="ECO:0000256" key="11">
    <source>
        <dbReference type="ARBA" id="ARBA00023160"/>
    </source>
</evidence>
<keyword evidence="9 14" id="KW-0443">Lipid metabolism</keyword>